<organism evidence="1 2">
    <name type="scientific">Neophaeococcomyces mojaviensis</name>
    <dbReference type="NCBI Taxonomy" id="3383035"/>
    <lineage>
        <taxon>Eukaryota</taxon>
        <taxon>Fungi</taxon>
        <taxon>Dikarya</taxon>
        <taxon>Ascomycota</taxon>
        <taxon>Pezizomycotina</taxon>
        <taxon>Eurotiomycetes</taxon>
        <taxon>Chaetothyriomycetidae</taxon>
        <taxon>Chaetothyriales</taxon>
        <taxon>Chaetothyriales incertae sedis</taxon>
        <taxon>Neophaeococcomyces</taxon>
    </lineage>
</organism>
<gene>
    <name evidence="1" type="ORF">H2198_001649</name>
</gene>
<dbReference type="Proteomes" id="UP001172386">
    <property type="component" value="Unassembled WGS sequence"/>
</dbReference>
<protein>
    <submittedName>
        <fullName evidence="1">Uncharacterized protein</fullName>
    </submittedName>
</protein>
<name>A0ACC3AG97_9EURO</name>
<comment type="caution">
    <text evidence="1">The sequence shown here is derived from an EMBL/GenBank/DDBJ whole genome shotgun (WGS) entry which is preliminary data.</text>
</comment>
<keyword evidence="2" id="KW-1185">Reference proteome</keyword>
<accession>A0ACC3AG97</accession>
<sequence>MAQSTVTDANDSQHEAQLPTIAAAFLVDFDNRKGYTLAWQRSVDDVKLDGVVEFKSLPSGLHNVNEDLVAFLKRDDEAASRNARMLAVGVLIPVEAGRMGKSWLYAQQLKDLASTLLDNPSKYAPLEGFWEKHKHTEASTQDSPIDGHMFEGYQKLRTLSTGTLSTPTRTLPAHHPALALPELLSTFGPLIFPLFKAALLHKRILILGEAPVEQACNHVYNISILSSISKSVGAHIPCYDPSKSRLRSLFNIGISDISTLEAMETPWIACTTDDVLCSKPSLFDMLVILPNSSSLQTSGNKKYPKLIISTPELSKTFPRHGLLASQRDARRYSALKRNLHKLPSGASPGGPNFHGSDEDARSETSTVSTVLDKREAVEPLPWTVIAYNSLIWWASAGDRRSGLLEAEELANEQDEEMMRDCQAEEATTMEVTMVAYFHKLSTMIFSVLNNAVRRHNHGHYHDDEDEDDGHNEEDQRLLASKNSNNDDVVEITEEDVRAMGLDIWSQHDKHFIAEILDFWWKRKAAVSGGVIECCGIRVL</sequence>
<proteinExistence type="predicted"/>
<reference evidence="1" key="1">
    <citation type="submission" date="2022-10" db="EMBL/GenBank/DDBJ databases">
        <title>Culturing micro-colonial fungi from biological soil crusts in the Mojave desert and describing Neophaeococcomyces mojavensis, and introducing the new genera and species Taxawa tesnikishii.</title>
        <authorList>
            <person name="Kurbessoian T."/>
            <person name="Stajich J.E."/>
        </authorList>
    </citation>
    <scope>NUCLEOTIDE SEQUENCE</scope>
    <source>
        <strain evidence="1">JES_112</strain>
    </source>
</reference>
<dbReference type="EMBL" id="JAPDRQ010000019">
    <property type="protein sequence ID" value="KAJ9661897.1"/>
    <property type="molecule type" value="Genomic_DNA"/>
</dbReference>
<evidence type="ECO:0000313" key="2">
    <source>
        <dbReference type="Proteomes" id="UP001172386"/>
    </source>
</evidence>
<evidence type="ECO:0000313" key="1">
    <source>
        <dbReference type="EMBL" id="KAJ9661897.1"/>
    </source>
</evidence>